<dbReference type="Proteomes" id="UP000830167">
    <property type="component" value="Chromosome"/>
</dbReference>
<name>A0ABY4CMN4_9BACL</name>
<keyword evidence="2" id="KW-1185">Reference proteome</keyword>
<dbReference type="EMBL" id="CP089291">
    <property type="protein sequence ID" value="UOF90486.1"/>
    <property type="molecule type" value="Genomic_DNA"/>
</dbReference>
<evidence type="ECO:0000313" key="1">
    <source>
        <dbReference type="EMBL" id="UOF90486.1"/>
    </source>
</evidence>
<protein>
    <recommendedName>
        <fullName evidence="3">Nitroreductase</fullName>
    </recommendedName>
</protein>
<dbReference type="InterPro" id="IPR000415">
    <property type="entry name" value="Nitroreductase-like"/>
</dbReference>
<proteinExistence type="predicted"/>
<evidence type="ECO:0008006" key="3">
    <source>
        <dbReference type="Google" id="ProtNLM"/>
    </source>
</evidence>
<evidence type="ECO:0000313" key="2">
    <source>
        <dbReference type="Proteomes" id="UP000830167"/>
    </source>
</evidence>
<dbReference type="RefSeq" id="WP_347437181.1">
    <property type="nucleotide sequence ID" value="NZ_CP089291.1"/>
</dbReference>
<sequence>MAFDELVRSAQNRTKFDPKKRVQIQQLTKLLALSADGEADQPWHCMIVPHREICQMIRGQTMRTDCDGEFTALLITRNRSKQTLRPRVFLRETAAIGPVPYSSVALSAWIMKMVYIGRGMGLLVKPLFRFDESRLHTALQIRPEHKIVAMLLIGFPQEQESLDCQELLPPYVHFHSRSLQSRQWQ</sequence>
<gene>
    <name evidence="1" type="ORF">LSG31_21950</name>
</gene>
<reference evidence="1" key="1">
    <citation type="submission" date="2021-12" db="EMBL/GenBank/DDBJ databases">
        <title>Alicyclobacillaceae gen. nov., sp. nov., isolated from chalcocite enrichment system.</title>
        <authorList>
            <person name="Jiang Z."/>
        </authorList>
    </citation>
    <scope>NUCLEOTIDE SEQUENCE</scope>
    <source>
        <strain evidence="1">MYW30-H2</strain>
    </source>
</reference>
<accession>A0ABY4CMN4</accession>
<organism evidence="1 2">
    <name type="scientific">Fodinisporobacter ferrooxydans</name>
    <dbReference type="NCBI Taxonomy" id="2901836"/>
    <lineage>
        <taxon>Bacteria</taxon>
        <taxon>Bacillati</taxon>
        <taxon>Bacillota</taxon>
        <taxon>Bacilli</taxon>
        <taxon>Bacillales</taxon>
        <taxon>Alicyclobacillaceae</taxon>
        <taxon>Fodinisporobacter</taxon>
    </lineage>
</organism>
<dbReference type="SUPFAM" id="SSF55469">
    <property type="entry name" value="FMN-dependent nitroreductase-like"/>
    <property type="match status" value="1"/>
</dbReference>
<dbReference type="Gene3D" id="3.40.109.10">
    <property type="entry name" value="NADH Oxidase"/>
    <property type="match status" value="1"/>
</dbReference>